<gene>
    <name evidence="2" type="ORF">WSS_A35037</name>
</gene>
<dbReference type="PANTHER" id="PTHR33408">
    <property type="entry name" value="TRANSPOSASE"/>
    <property type="match status" value="1"/>
</dbReference>
<name>K8XAT7_RHOOP</name>
<dbReference type="Proteomes" id="UP000005951">
    <property type="component" value="Unassembled WGS sequence"/>
</dbReference>
<feature type="domain" description="Transposase DDE" evidence="1">
    <location>
        <begin position="4"/>
        <end position="66"/>
    </location>
</feature>
<dbReference type="InterPro" id="IPR025668">
    <property type="entry name" value="Tnp_DDE_dom"/>
</dbReference>
<comment type="caution">
    <text evidence="2">The sequence shown here is derived from an EMBL/GenBank/DDBJ whole genome shotgun (WGS) entry which is preliminary data.</text>
</comment>
<accession>K8XAT7</accession>
<dbReference type="RefSeq" id="WP_005263308.1">
    <property type="nucleotide sequence ID" value="NZ_AJYC02000128.1"/>
</dbReference>
<sequence length="80" mass="8842">DPIQAMTHRLRTEAGIATYRKRSPIAETVFGHAKHNLGFRNFTSRGLDRARSEWAFHAAVHNLGKILTHLTGGTPLPATP</sequence>
<evidence type="ECO:0000313" key="2">
    <source>
        <dbReference type="EMBL" id="EKT77946.1"/>
    </source>
</evidence>
<dbReference type="AlphaFoldDB" id="K8XAT7"/>
<dbReference type="EMBL" id="AJYC02000128">
    <property type="protein sequence ID" value="EKT77946.1"/>
    <property type="molecule type" value="Genomic_DNA"/>
</dbReference>
<evidence type="ECO:0000313" key="3">
    <source>
        <dbReference type="Proteomes" id="UP000005951"/>
    </source>
</evidence>
<reference evidence="2 3" key="1">
    <citation type="journal article" date="2013" name="Genome Announc.">
        <title>Draft Genome Sequence of Rhodococcus opacus Strain M213 Shows a Diverse Catabolic Potential.</title>
        <authorList>
            <person name="Pathak A."/>
            <person name="Green S.J."/>
            <person name="Ogram A."/>
            <person name="Chauhan A."/>
        </authorList>
    </citation>
    <scope>NUCLEOTIDE SEQUENCE [LARGE SCALE GENOMIC DNA]</scope>
    <source>
        <strain evidence="2 3">M213</strain>
    </source>
</reference>
<proteinExistence type="predicted"/>
<evidence type="ECO:0000259" key="1">
    <source>
        <dbReference type="Pfam" id="PF13751"/>
    </source>
</evidence>
<organism evidence="2 3">
    <name type="scientific">Rhodococcus opacus M213</name>
    <dbReference type="NCBI Taxonomy" id="1129896"/>
    <lineage>
        <taxon>Bacteria</taxon>
        <taxon>Bacillati</taxon>
        <taxon>Actinomycetota</taxon>
        <taxon>Actinomycetes</taxon>
        <taxon>Mycobacteriales</taxon>
        <taxon>Nocardiaceae</taxon>
        <taxon>Rhodococcus</taxon>
    </lineage>
</organism>
<protein>
    <submittedName>
        <fullName evidence="2">Transposase</fullName>
    </submittedName>
</protein>
<dbReference type="Pfam" id="PF13751">
    <property type="entry name" value="DDE_Tnp_1_6"/>
    <property type="match status" value="1"/>
</dbReference>
<feature type="non-terminal residue" evidence="2">
    <location>
        <position position="1"/>
    </location>
</feature>